<name>A0A4Z2EWB0_9TELE</name>
<accession>A0A4Z2EWB0</accession>
<evidence type="ECO:0000313" key="1">
    <source>
        <dbReference type="EMBL" id="TNN33155.1"/>
    </source>
</evidence>
<evidence type="ECO:0000313" key="2">
    <source>
        <dbReference type="Proteomes" id="UP000314294"/>
    </source>
</evidence>
<sequence length="59" mass="6571">MSTVVSDVQWVFVSVQLYLLIVQLPSQNFRGHPVGGAHDGQRLLPYSITAKKARHSLSH</sequence>
<reference evidence="1 2" key="1">
    <citation type="submission" date="2019-03" db="EMBL/GenBank/DDBJ databases">
        <title>First draft genome of Liparis tanakae, snailfish: a comprehensive survey of snailfish specific genes.</title>
        <authorList>
            <person name="Kim W."/>
            <person name="Song I."/>
            <person name="Jeong J.-H."/>
            <person name="Kim D."/>
            <person name="Kim S."/>
            <person name="Ryu S."/>
            <person name="Song J.Y."/>
            <person name="Lee S.K."/>
        </authorList>
    </citation>
    <scope>NUCLEOTIDE SEQUENCE [LARGE SCALE GENOMIC DNA]</scope>
    <source>
        <tissue evidence="1">Muscle</tissue>
    </source>
</reference>
<protein>
    <submittedName>
        <fullName evidence="1">Uncharacterized protein</fullName>
    </submittedName>
</protein>
<dbReference type="Proteomes" id="UP000314294">
    <property type="component" value="Unassembled WGS sequence"/>
</dbReference>
<proteinExistence type="predicted"/>
<dbReference type="AlphaFoldDB" id="A0A4Z2EWB0"/>
<dbReference type="EMBL" id="SRLO01002338">
    <property type="protein sequence ID" value="TNN33155.1"/>
    <property type="molecule type" value="Genomic_DNA"/>
</dbReference>
<keyword evidence="2" id="KW-1185">Reference proteome</keyword>
<gene>
    <name evidence="1" type="ORF">EYF80_056677</name>
</gene>
<organism evidence="1 2">
    <name type="scientific">Liparis tanakae</name>
    <name type="common">Tanaka's snailfish</name>
    <dbReference type="NCBI Taxonomy" id="230148"/>
    <lineage>
        <taxon>Eukaryota</taxon>
        <taxon>Metazoa</taxon>
        <taxon>Chordata</taxon>
        <taxon>Craniata</taxon>
        <taxon>Vertebrata</taxon>
        <taxon>Euteleostomi</taxon>
        <taxon>Actinopterygii</taxon>
        <taxon>Neopterygii</taxon>
        <taxon>Teleostei</taxon>
        <taxon>Neoteleostei</taxon>
        <taxon>Acanthomorphata</taxon>
        <taxon>Eupercaria</taxon>
        <taxon>Perciformes</taxon>
        <taxon>Cottioidei</taxon>
        <taxon>Cottales</taxon>
        <taxon>Liparidae</taxon>
        <taxon>Liparis</taxon>
    </lineage>
</organism>
<comment type="caution">
    <text evidence="1">The sequence shown here is derived from an EMBL/GenBank/DDBJ whole genome shotgun (WGS) entry which is preliminary data.</text>
</comment>